<dbReference type="InterPro" id="IPR004087">
    <property type="entry name" value="KH_dom"/>
</dbReference>
<dbReference type="PROSITE" id="PS50158">
    <property type="entry name" value="ZF_CCHC"/>
    <property type="match status" value="1"/>
</dbReference>
<evidence type="ECO:0000256" key="1">
    <source>
        <dbReference type="ARBA" id="ARBA00004123"/>
    </source>
</evidence>
<comment type="caution">
    <text evidence="16">The sequence shown here is derived from an EMBL/GenBank/DDBJ whole genome shotgun (WGS) entry which is preliminary data.</text>
</comment>
<dbReference type="GO" id="GO:0008270">
    <property type="term" value="F:zinc ion binding"/>
    <property type="evidence" value="ECO:0007669"/>
    <property type="project" value="UniProtKB-UniRule"/>
</dbReference>
<keyword evidence="7 13" id="KW-0862">Zinc</keyword>
<feature type="compositionally biased region" description="Polar residues" evidence="14">
    <location>
        <begin position="94"/>
        <end position="103"/>
    </location>
</feature>
<keyword evidence="17" id="KW-1185">Reference proteome</keyword>
<evidence type="ECO:0000256" key="5">
    <source>
        <dbReference type="ARBA" id="ARBA00022723"/>
    </source>
</evidence>
<dbReference type="PANTHER" id="PTHR11208:SF45">
    <property type="entry name" value="SPLICING FACTOR 1"/>
    <property type="match status" value="1"/>
</dbReference>
<keyword evidence="6 11" id="KW-0863">Zinc-finger</keyword>
<evidence type="ECO:0000256" key="2">
    <source>
        <dbReference type="ARBA" id="ARBA00010382"/>
    </source>
</evidence>
<dbReference type="Proteomes" id="UP000054251">
    <property type="component" value="Unassembled WGS sequence"/>
</dbReference>
<dbReference type="GO" id="GO:0045131">
    <property type="term" value="F:pre-mRNA branch point binding"/>
    <property type="evidence" value="ECO:0007669"/>
    <property type="project" value="UniProtKB-UniRule"/>
</dbReference>
<keyword evidence="9 13" id="KW-0508">mRNA splicing</keyword>
<evidence type="ECO:0000256" key="7">
    <source>
        <dbReference type="ARBA" id="ARBA00022833"/>
    </source>
</evidence>
<feature type="compositionally biased region" description="Pro residues" evidence="14">
    <location>
        <begin position="438"/>
        <end position="455"/>
    </location>
</feature>
<name>A0A0V1Q166_9ASCO</name>
<dbReference type="InterPro" id="IPR055256">
    <property type="entry name" value="KH_1_KHDC4/BBP-like"/>
</dbReference>
<comment type="similarity">
    <text evidence="2 13">Belongs to the BBP/SF1 family.</text>
</comment>
<dbReference type="GO" id="GO:0000398">
    <property type="term" value="P:mRNA splicing, via spliceosome"/>
    <property type="evidence" value="ECO:0007669"/>
    <property type="project" value="UniProtKB-UniRule"/>
</dbReference>
<evidence type="ECO:0000256" key="13">
    <source>
        <dbReference type="RuleBase" id="RU367126"/>
    </source>
</evidence>
<reference evidence="16 17" key="1">
    <citation type="submission" date="2015-11" db="EMBL/GenBank/DDBJ databases">
        <title>The genome of Debaryomyces fabryi.</title>
        <authorList>
            <person name="Tafer H."/>
            <person name="Lopandic K."/>
        </authorList>
    </citation>
    <scope>NUCLEOTIDE SEQUENCE [LARGE SCALE GENOMIC DNA]</scope>
    <source>
        <strain evidence="16 17">CBS 789</strain>
    </source>
</reference>
<dbReference type="AlphaFoldDB" id="A0A0V1Q166"/>
<evidence type="ECO:0000256" key="8">
    <source>
        <dbReference type="ARBA" id="ARBA00022884"/>
    </source>
</evidence>
<evidence type="ECO:0000259" key="15">
    <source>
        <dbReference type="PROSITE" id="PS50158"/>
    </source>
</evidence>
<evidence type="ECO:0000256" key="6">
    <source>
        <dbReference type="ARBA" id="ARBA00022771"/>
    </source>
</evidence>
<feature type="domain" description="CCHC-type" evidence="15">
    <location>
        <begin position="320"/>
        <end position="334"/>
    </location>
</feature>
<dbReference type="Pfam" id="PF00098">
    <property type="entry name" value="zf-CCHC"/>
    <property type="match status" value="1"/>
</dbReference>
<dbReference type="RefSeq" id="XP_015468335.1">
    <property type="nucleotide sequence ID" value="XM_015610799.1"/>
</dbReference>
<feature type="compositionally biased region" description="Pro residues" evidence="14">
    <location>
        <begin position="465"/>
        <end position="508"/>
    </location>
</feature>
<dbReference type="Pfam" id="PF16275">
    <property type="entry name" value="SF1-HH"/>
    <property type="match status" value="1"/>
</dbReference>
<dbReference type="SMART" id="SM00322">
    <property type="entry name" value="KH"/>
    <property type="match status" value="1"/>
</dbReference>
<dbReference type="Gene3D" id="3.30.1370.10">
    <property type="entry name" value="K Homology domain, type 1"/>
    <property type="match status" value="1"/>
</dbReference>
<keyword evidence="4 13" id="KW-0507">mRNA processing</keyword>
<feature type="compositionally biased region" description="Low complexity" evidence="14">
    <location>
        <begin position="225"/>
        <end position="236"/>
    </location>
</feature>
<dbReference type="InterPro" id="IPR036875">
    <property type="entry name" value="Znf_CCHC_sf"/>
</dbReference>
<accession>A0A0V1Q166</accession>
<dbReference type="PANTHER" id="PTHR11208">
    <property type="entry name" value="RNA-BINDING PROTEIN RELATED"/>
    <property type="match status" value="1"/>
</dbReference>
<proteinExistence type="inferred from homology"/>
<evidence type="ECO:0000256" key="10">
    <source>
        <dbReference type="ARBA" id="ARBA00023242"/>
    </source>
</evidence>
<dbReference type="InterPro" id="IPR047086">
    <property type="entry name" value="SF1-HH_sf"/>
</dbReference>
<sequence>MSAYSRRYTDGPLNYGQDIRGRSEKKVEAAQTTKWSGTPSRHKKIGKEDFDTIITGHLTQEQMDAYQQYFRIEEISDILRIALELQSEVLSLLPSGNITNNPNYEREPSPPPKYDPSGNRTNTREARTKLALEKERHYLVEVAAGSIKNYMSPIDYRKPVKTYEKIYIPVKDYPDINFVGLLLGPRGNTLRQLQEDSGARLAIRGKGSVKDGKSTSSNNDEDDSNSSLSFSNPNLNSSGNDDLHVVITSDSQLKIAKAIKLTNQVIEKAISSPVGQNDLKRGQLRELAILNGTLRETKPYNPEAMQSRRRPGLDVSQLVCKLCGKVGHFARDCKFRGPADSSNYAAAPEQPDSYQQAPYSDSRRQREEDDSRKNGREEILPPWKKKKPNVPLPPWQKPQQPQTSSDVPPPPAGLAPPPPPATLVPPPPPSIISAPPSGITPPPPPSNAVPPPPPGLASVPSSDKAPPPPPTSNMPPPPASNMPPPPSNNPPPPLSAKSAAPPPPPPAV</sequence>
<dbReference type="PROSITE" id="PS50084">
    <property type="entry name" value="KH_TYPE_1"/>
    <property type="match status" value="1"/>
</dbReference>
<organism evidence="16 17">
    <name type="scientific">Debaryomyces fabryi</name>
    <dbReference type="NCBI Taxonomy" id="58627"/>
    <lineage>
        <taxon>Eukaryota</taxon>
        <taxon>Fungi</taxon>
        <taxon>Dikarya</taxon>
        <taxon>Ascomycota</taxon>
        <taxon>Saccharomycotina</taxon>
        <taxon>Pichiomycetes</taxon>
        <taxon>Debaryomycetaceae</taxon>
        <taxon>Debaryomyces</taxon>
    </lineage>
</organism>
<comment type="subcellular location">
    <subcellularLocation>
        <location evidence="1 13">Nucleus</location>
    </subcellularLocation>
</comment>
<evidence type="ECO:0000256" key="11">
    <source>
        <dbReference type="PROSITE-ProRule" id="PRU00047"/>
    </source>
</evidence>
<keyword evidence="13" id="KW-0747">Spliceosome</keyword>
<evidence type="ECO:0000256" key="14">
    <source>
        <dbReference type="SAM" id="MobiDB-lite"/>
    </source>
</evidence>
<gene>
    <name evidence="16" type="ORF">AC631_01969</name>
</gene>
<dbReference type="Pfam" id="PF22675">
    <property type="entry name" value="KH-I_KHDC4-BBP"/>
    <property type="match status" value="1"/>
</dbReference>
<evidence type="ECO:0000256" key="9">
    <source>
        <dbReference type="ARBA" id="ARBA00023187"/>
    </source>
</evidence>
<dbReference type="SUPFAM" id="SSF54791">
    <property type="entry name" value="Eukaryotic type KH-domain (KH-domain type I)"/>
    <property type="match status" value="1"/>
</dbReference>
<dbReference type="SUPFAM" id="SSF57756">
    <property type="entry name" value="Retrovirus zinc finger-like domains"/>
    <property type="match status" value="1"/>
</dbReference>
<dbReference type="GO" id="GO:0005681">
    <property type="term" value="C:spliceosomal complex"/>
    <property type="evidence" value="ECO:0007669"/>
    <property type="project" value="UniProtKB-KW"/>
</dbReference>
<feature type="region of interest" description="Disordered" evidence="14">
    <location>
        <begin position="203"/>
        <end position="236"/>
    </location>
</feature>
<evidence type="ECO:0000256" key="3">
    <source>
        <dbReference type="ARBA" id="ARBA00017984"/>
    </source>
</evidence>
<dbReference type="Gene3D" id="6.10.140.1790">
    <property type="match status" value="1"/>
</dbReference>
<evidence type="ECO:0000313" key="16">
    <source>
        <dbReference type="EMBL" id="KSA02233.1"/>
    </source>
</evidence>
<keyword evidence="5 13" id="KW-0479">Metal-binding</keyword>
<keyword evidence="10 13" id="KW-0539">Nucleus</keyword>
<evidence type="ECO:0000313" key="17">
    <source>
        <dbReference type="Proteomes" id="UP000054251"/>
    </source>
</evidence>
<feature type="region of interest" description="Disordered" evidence="14">
    <location>
        <begin position="94"/>
        <end position="123"/>
    </location>
</feature>
<dbReference type="SMART" id="SM00343">
    <property type="entry name" value="ZnF_C2HC"/>
    <property type="match status" value="1"/>
</dbReference>
<dbReference type="CDD" id="cd02395">
    <property type="entry name" value="KH-I_BBP"/>
    <property type="match status" value="1"/>
</dbReference>
<dbReference type="InterPro" id="IPR001878">
    <property type="entry name" value="Znf_CCHC"/>
</dbReference>
<dbReference type="GO" id="GO:0048024">
    <property type="term" value="P:regulation of mRNA splicing, via spliceosome"/>
    <property type="evidence" value="ECO:0007669"/>
    <property type="project" value="TreeGrafter"/>
</dbReference>
<evidence type="ECO:0000256" key="4">
    <source>
        <dbReference type="ARBA" id="ARBA00022664"/>
    </source>
</evidence>
<dbReference type="GeneID" id="26838978"/>
<feature type="compositionally biased region" description="Basic and acidic residues" evidence="14">
    <location>
        <begin position="361"/>
        <end position="379"/>
    </location>
</feature>
<feature type="region of interest" description="Disordered" evidence="14">
    <location>
        <begin position="342"/>
        <end position="508"/>
    </location>
</feature>
<dbReference type="Gene3D" id="4.10.60.10">
    <property type="entry name" value="Zinc finger, CCHC-type"/>
    <property type="match status" value="1"/>
</dbReference>
<dbReference type="GO" id="GO:0003729">
    <property type="term" value="F:mRNA binding"/>
    <property type="evidence" value="ECO:0007669"/>
    <property type="project" value="TreeGrafter"/>
</dbReference>
<evidence type="ECO:0000256" key="12">
    <source>
        <dbReference type="PROSITE-ProRule" id="PRU00117"/>
    </source>
</evidence>
<dbReference type="OrthoDB" id="6777263at2759"/>
<dbReference type="InterPro" id="IPR045071">
    <property type="entry name" value="BBP-like"/>
</dbReference>
<dbReference type="InterPro" id="IPR036612">
    <property type="entry name" value="KH_dom_type_1_sf"/>
</dbReference>
<comment type="function">
    <text evidence="13">Necessary for the splicing of pre-mRNA. Has a role in the recognition of the branch site (5'-UACUAAC-3'), the pyrimidine tract and the 3'-splice site at the 3'-end of introns.</text>
</comment>
<dbReference type="InterPro" id="IPR032570">
    <property type="entry name" value="SF1-HH"/>
</dbReference>
<protein>
    <recommendedName>
        <fullName evidence="3 13">Branchpoint-bridging protein</fullName>
    </recommendedName>
</protein>
<feature type="compositionally biased region" description="Pro residues" evidence="14">
    <location>
        <begin position="407"/>
        <end position="430"/>
    </location>
</feature>
<dbReference type="EMBL" id="LMYN01000031">
    <property type="protein sequence ID" value="KSA02233.1"/>
    <property type="molecule type" value="Genomic_DNA"/>
</dbReference>
<keyword evidence="8 12" id="KW-0694">RNA-binding</keyword>